<keyword evidence="5" id="KW-1185">Reference proteome</keyword>
<organism evidence="4 5">
    <name type="scientific">Mesorhabditis spiculigera</name>
    <dbReference type="NCBI Taxonomy" id="96644"/>
    <lineage>
        <taxon>Eukaryota</taxon>
        <taxon>Metazoa</taxon>
        <taxon>Ecdysozoa</taxon>
        <taxon>Nematoda</taxon>
        <taxon>Chromadorea</taxon>
        <taxon>Rhabditida</taxon>
        <taxon>Rhabditina</taxon>
        <taxon>Rhabditomorpha</taxon>
        <taxon>Rhabditoidea</taxon>
        <taxon>Rhabditidae</taxon>
        <taxon>Mesorhabditinae</taxon>
        <taxon>Mesorhabditis</taxon>
    </lineage>
</organism>
<dbReference type="PROSITE" id="PS50157">
    <property type="entry name" value="ZINC_FINGER_C2H2_2"/>
    <property type="match status" value="1"/>
</dbReference>
<keyword evidence="1" id="KW-0863">Zinc-finger</keyword>
<dbReference type="GO" id="GO:0008270">
    <property type="term" value="F:zinc ion binding"/>
    <property type="evidence" value="ECO:0007669"/>
    <property type="project" value="UniProtKB-KW"/>
</dbReference>
<protein>
    <recommendedName>
        <fullName evidence="3">C2H2-type domain-containing protein</fullName>
    </recommendedName>
</protein>
<feature type="region of interest" description="Disordered" evidence="2">
    <location>
        <begin position="254"/>
        <end position="308"/>
    </location>
</feature>
<feature type="non-terminal residue" evidence="4">
    <location>
        <position position="347"/>
    </location>
</feature>
<comment type="caution">
    <text evidence="4">The sequence shown here is derived from an EMBL/GenBank/DDBJ whole genome shotgun (WGS) entry which is preliminary data.</text>
</comment>
<dbReference type="Proteomes" id="UP001177023">
    <property type="component" value="Unassembled WGS sequence"/>
</dbReference>
<evidence type="ECO:0000259" key="3">
    <source>
        <dbReference type="PROSITE" id="PS50157"/>
    </source>
</evidence>
<dbReference type="AlphaFoldDB" id="A0AA36D5T8"/>
<keyword evidence="1" id="KW-0479">Metal-binding</keyword>
<feature type="compositionally biased region" description="Basic and acidic residues" evidence="2">
    <location>
        <begin position="32"/>
        <end position="43"/>
    </location>
</feature>
<evidence type="ECO:0000313" key="4">
    <source>
        <dbReference type="EMBL" id="CAJ0580374.1"/>
    </source>
</evidence>
<feature type="compositionally biased region" description="Low complexity" evidence="2">
    <location>
        <begin position="196"/>
        <end position="223"/>
    </location>
</feature>
<feature type="domain" description="C2H2-type" evidence="3">
    <location>
        <begin position="225"/>
        <end position="260"/>
    </location>
</feature>
<proteinExistence type="predicted"/>
<evidence type="ECO:0000256" key="2">
    <source>
        <dbReference type="SAM" id="MobiDB-lite"/>
    </source>
</evidence>
<reference evidence="4" key="1">
    <citation type="submission" date="2023-06" db="EMBL/GenBank/DDBJ databases">
        <authorList>
            <person name="Delattre M."/>
        </authorList>
    </citation>
    <scope>NUCLEOTIDE SEQUENCE</scope>
    <source>
        <strain evidence="4">AF72</strain>
    </source>
</reference>
<feature type="region of interest" description="Disordered" evidence="2">
    <location>
        <begin position="196"/>
        <end position="224"/>
    </location>
</feature>
<feature type="region of interest" description="Disordered" evidence="2">
    <location>
        <begin position="17"/>
        <end position="64"/>
    </location>
</feature>
<evidence type="ECO:0000313" key="5">
    <source>
        <dbReference type="Proteomes" id="UP001177023"/>
    </source>
</evidence>
<sequence>MLTDATKSPLALLAKTCETIGMPETPVHKKSKKDDSPDGKKSDSPAPKRANGQRSPKMAAKHSAVDPMTAMGLPKGGHPGMFPPFGFPMGLPMSFPGMMAYPPMGYPGFPMPPYMRCPSMMLGRPCTNPASCPGCSGAASGGQDASALAALASGFPGMSPFGFPFMPTTSTATSLPASYQQMLQAAAAASQATTVSLPSSTSMPSSLPSSSTASSTPSTPSPSQHRCYWALPGAGPCNKAFTSAELLNSHIKAAHTSDSPPPKNKSPSPANTTSVSTTSTPASSTASTASSRYHPYSKPQTTTPTSAAASPMAFPFPAMGGMSFPAAALQQMQMYQQKMMMGLQQHP</sequence>
<keyword evidence="1" id="KW-0862">Zinc</keyword>
<evidence type="ECO:0000256" key="1">
    <source>
        <dbReference type="PROSITE-ProRule" id="PRU00042"/>
    </source>
</evidence>
<gene>
    <name evidence="4" type="ORF">MSPICULIGERA_LOCUS18572</name>
</gene>
<dbReference type="EMBL" id="CATQJA010002659">
    <property type="protein sequence ID" value="CAJ0580374.1"/>
    <property type="molecule type" value="Genomic_DNA"/>
</dbReference>
<name>A0AA36D5T8_9BILA</name>
<feature type="compositionally biased region" description="Low complexity" evidence="2">
    <location>
        <begin position="265"/>
        <end position="291"/>
    </location>
</feature>
<accession>A0AA36D5T8</accession>
<dbReference type="InterPro" id="IPR013087">
    <property type="entry name" value="Znf_C2H2_type"/>
</dbReference>